<reference evidence="2" key="1">
    <citation type="submission" date="2016-10" db="EMBL/GenBank/DDBJ databases">
        <authorList>
            <person name="Varghese N."/>
            <person name="Submissions S."/>
        </authorList>
    </citation>
    <scope>NUCLEOTIDE SEQUENCE [LARGE SCALE GENOMIC DNA]</scope>
    <source>
        <strain evidence="2">IBRC-M 10761</strain>
    </source>
</reference>
<accession>A0A1H6W644</accession>
<organism evidence="1 2">
    <name type="scientific">Cyclobacterium xiamenense</name>
    <dbReference type="NCBI Taxonomy" id="1297121"/>
    <lineage>
        <taxon>Bacteria</taxon>
        <taxon>Pseudomonadati</taxon>
        <taxon>Bacteroidota</taxon>
        <taxon>Cytophagia</taxon>
        <taxon>Cytophagales</taxon>
        <taxon>Cyclobacteriaceae</taxon>
        <taxon>Cyclobacterium</taxon>
    </lineage>
</organism>
<dbReference type="AlphaFoldDB" id="A0A1H6W644"/>
<gene>
    <name evidence="1" type="ORF">SAMN05192553_102269</name>
</gene>
<dbReference type="EMBL" id="FNZH01000002">
    <property type="protein sequence ID" value="SEJ07745.1"/>
    <property type="molecule type" value="Genomic_DNA"/>
</dbReference>
<dbReference type="Proteomes" id="UP000199403">
    <property type="component" value="Unassembled WGS sequence"/>
</dbReference>
<keyword evidence="2" id="KW-1185">Reference proteome</keyword>
<evidence type="ECO:0000313" key="1">
    <source>
        <dbReference type="EMBL" id="SEJ07745.1"/>
    </source>
</evidence>
<protein>
    <submittedName>
        <fullName evidence="1">Uncharacterized protein</fullName>
    </submittedName>
</protein>
<proteinExistence type="predicted"/>
<dbReference type="InterPro" id="IPR046037">
    <property type="entry name" value="DUF5995"/>
</dbReference>
<name>A0A1H6W644_9BACT</name>
<evidence type="ECO:0000313" key="2">
    <source>
        <dbReference type="Proteomes" id="UP000199403"/>
    </source>
</evidence>
<sequence length="250" mass="29271">MGSLFGPFSRKLIYPVTHTFMQDVSSLLLRMNEHVNGWRGVGDQRHVFLGCYTLMSQAMHEAIEEGQFTNAPWVSRLLLRFSEYYFEALSRYDQDPDRSPLVWRQVHDACLNPEINVTQHLLLGVNAHINYDLPLALHDCLAENWLQLPEKEKESLRTDHELVNEIIARTIDTVQDSIVNPSSWTMEALDVFMGRLDEWLLSKLISSWRNDVWEVNLHLLASATEEQRAYIRKEQEALVLKRARQFMRYL</sequence>
<dbReference type="Pfam" id="PF19458">
    <property type="entry name" value="DUF5995"/>
    <property type="match status" value="1"/>
</dbReference>
<dbReference type="STRING" id="1416801.SAMN05192553_102269"/>